<feature type="transmembrane region" description="Helical" evidence="1">
    <location>
        <begin position="100"/>
        <end position="120"/>
    </location>
</feature>
<dbReference type="KEGG" id="dao:Desac_1198"/>
<evidence type="ECO:0000256" key="1">
    <source>
        <dbReference type="SAM" id="Phobius"/>
    </source>
</evidence>
<dbReference type="RefSeq" id="WP_013706171.1">
    <property type="nucleotide sequence ID" value="NC_015388.1"/>
</dbReference>
<gene>
    <name evidence="2" type="ordered locus">Desac_1198</name>
</gene>
<dbReference type="EMBL" id="CP002629">
    <property type="protein sequence ID" value="AEB09059.1"/>
    <property type="molecule type" value="Genomic_DNA"/>
</dbReference>
<evidence type="ECO:0000313" key="3">
    <source>
        <dbReference type="Proteomes" id="UP000000483"/>
    </source>
</evidence>
<feature type="transmembrane region" description="Helical" evidence="1">
    <location>
        <begin position="244"/>
        <end position="265"/>
    </location>
</feature>
<accession>F2NHE3</accession>
<sequence>MQLKRLSSLVLTLYALSAVVLFLAVGIVLAQVEPYATAMNRMDDGLLLDWLLTEWGRGPGSKVLTVWFLGLCAAVAVLMLNLCACTWTKLLPRLKNESRFHAWLLLLAHVLMLLILLGHLSQMTMGFKEEGVKLLSGQSKTFPGDLLITVERVHFVNDPAFLNLTYRQGRRVHTREVFNRAENTVRLSIWQGPQKLAEGDLRMLEPLLAGKIRVTLSDFFRADTGEKNRVGAVLAVVSNPLTNFFFAFYFAWIVVYLLLTVKAFLRGSTLPTNDQESDCRNSL</sequence>
<keyword evidence="1" id="KW-0812">Transmembrane</keyword>
<organism evidence="2 3">
    <name type="scientific">Desulfobacca acetoxidans (strain ATCC 700848 / DSM 11109 / ASRB2)</name>
    <dbReference type="NCBI Taxonomy" id="880072"/>
    <lineage>
        <taxon>Bacteria</taxon>
        <taxon>Pseudomonadati</taxon>
        <taxon>Thermodesulfobacteriota</taxon>
        <taxon>Desulfobaccia</taxon>
        <taxon>Desulfobaccales</taxon>
        <taxon>Desulfobaccaceae</taxon>
        <taxon>Desulfobacca</taxon>
    </lineage>
</organism>
<evidence type="ECO:0000313" key="2">
    <source>
        <dbReference type="EMBL" id="AEB09059.1"/>
    </source>
</evidence>
<dbReference type="HOGENOM" id="CLU_982549_0_0_7"/>
<dbReference type="OrthoDB" id="5421452at2"/>
<keyword evidence="1" id="KW-1133">Transmembrane helix</keyword>
<dbReference type="AlphaFoldDB" id="F2NHE3"/>
<keyword evidence="1" id="KW-0472">Membrane</keyword>
<name>F2NHE3_DESAR</name>
<dbReference type="eggNOG" id="ENOG50330NR">
    <property type="taxonomic scope" value="Bacteria"/>
</dbReference>
<keyword evidence="3" id="KW-1185">Reference proteome</keyword>
<feature type="transmembrane region" description="Helical" evidence="1">
    <location>
        <begin position="64"/>
        <end position="88"/>
    </location>
</feature>
<evidence type="ECO:0008006" key="4">
    <source>
        <dbReference type="Google" id="ProtNLM"/>
    </source>
</evidence>
<protein>
    <recommendedName>
        <fullName evidence="4">ResB-like domain-containing protein</fullName>
    </recommendedName>
</protein>
<reference evidence="3" key="2">
    <citation type="submission" date="2011-03" db="EMBL/GenBank/DDBJ databases">
        <title>The complete genome of Desulfobacca acetoxidans DSM 11109.</title>
        <authorList>
            <consortium name="US DOE Joint Genome Institute (JGI-PGF)"/>
            <person name="Lucas S."/>
            <person name="Copeland A."/>
            <person name="Lapidus A."/>
            <person name="Bruce D."/>
            <person name="Goodwin L."/>
            <person name="Pitluck S."/>
            <person name="Peters L."/>
            <person name="Kyrpides N."/>
            <person name="Mavromatis K."/>
            <person name="Ivanova N."/>
            <person name="Ovchinnikova G."/>
            <person name="Teshima H."/>
            <person name="Detter J.C."/>
            <person name="Han C."/>
            <person name="Land M."/>
            <person name="Hauser L."/>
            <person name="Markowitz V."/>
            <person name="Cheng J.-F."/>
            <person name="Hugenholtz P."/>
            <person name="Woyke T."/>
            <person name="Wu D."/>
            <person name="Spring S."/>
            <person name="Schueler E."/>
            <person name="Brambilla E."/>
            <person name="Klenk H.-P."/>
            <person name="Eisen J.A."/>
        </authorList>
    </citation>
    <scope>NUCLEOTIDE SEQUENCE [LARGE SCALE GENOMIC DNA]</scope>
    <source>
        <strain evidence="3">ATCC 700848 / DSM 11109 / ASRB2</strain>
    </source>
</reference>
<dbReference type="Proteomes" id="UP000000483">
    <property type="component" value="Chromosome"/>
</dbReference>
<reference evidence="2 3" key="1">
    <citation type="journal article" date="2011" name="Stand. Genomic Sci.">
        <title>Complete genome sequence of the acetate-degrading sulfate reducer Desulfobacca acetoxidans type strain (ASRB2).</title>
        <authorList>
            <person name="Goker M."/>
            <person name="Teshima H."/>
            <person name="Lapidus A."/>
            <person name="Nolan M."/>
            <person name="Lucas S."/>
            <person name="Hammon N."/>
            <person name="Deshpande S."/>
            <person name="Cheng J.F."/>
            <person name="Tapia R."/>
            <person name="Han C."/>
            <person name="Goodwin L."/>
            <person name="Pitluck S."/>
            <person name="Huntemann M."/>
            <person name="Liolios K."/>
            <person name="Ivanova N."/>
            <person name="Pagani I."/>
            <person name="Mavromatis K."/>
            <person name="Ovchinikova G."/>
            <person name="Pati A."/>
            <person name="Chen A."/>
            <person name="Palaniappan K."/>
            <person name="Land M."/>
            <person name="Hauser L."/>
            <person name="Brambilla E.M."/>
            <person name="Rohde M."/>
            <person name="Spring S."/>
            <person name="Detter J.C."/>
            <person name="Woyke T."/>
            <person name="Bristow J."/>
            <person name="Eisen J.A."/>
            <person name="Markowitz V."/>
            <person name="Hugenholtz P."/>
            <person name="Kyrpides N.C."/>
            <person name="Klenk H.P."/>
        </authorList>
    </citation>
    <scope>NUCLEOTIDE SEQUENCE [LARGE SCALE GENOMIC DNA]</scope>
    <source>
        <strain evidence="3">ATCC 700848 / DSM 11109 / ASRB2</strain>
    </source>
</reference>
<proteinExistence type="predicted"/>